<keyword evidence="5 10" id="KW-0812">Transmembrane</keyword>
<keyword evidence="4" id="KW-0808">Transferase</keyword>
<keyword evidence="13" id="KW-1185">Reference proteome</keyword>
<name>A0A9Q5HR06_SANBA</name>
<dbReference type="InterPro" id="IPR005599">
    <property type="entry name" value="GPI_mannosylTrfase"/>
</dbReference>
<evidence type="ECO:0000313" key="12">
    <source>
        <dbReference type="EMBL" id="OCB84284.1"/>
    </source>
</evidence>
<comment type="subcellular location">
    <subcellularLocation>
        <location evidence="1 10">Endoplasmic reticulum membrane</location>
        <topology evidence="1 10">Multi-pass membrane protein</topology>
    </subcellularLocation>
</comment>
<comment type="function">
    <text evidence="9">Mannosyltransferase involved in glycosylphosphatidylinositol-anchor biosynthesis. Transfers the third mannose to Man2-GlcN-acyl-PI during GPI precursor assembly.</text>
</comment>
<proteinExistence type="inferred from homology"/>
<evidence type="ECO:0000256" key="5">
    <source>
        <dbReference type="ARBA" id="ARBA00022692"/>
    </source>
</evidence>
<gene>
    <name evidence="12" type="ORF">A7U60_g8963</name>
</gene>
<comment type="caution">
    <text evidence="12">The sequence shown here is derived from an EMBL/GenBank/DDBJ whole genome shotgun (WGS) entry which is preliminary data.</text>
</comment>
<evidence type="ECO:0000256" key="8">
    <source>
        <dbReference type="ARBA" id="ARBA00023136"/>
    </source>
</evidence>
<protein>
    <recommendedName>
        <fullName evidence="10">Mannosyltransferase</fullName>
        <ecNumber evidence="10">2.4.1.-</ecNumber>
    </recommendedName>
</protein>
<evidence type="ECO:0000256" key="10">
    <source>
        <dbReference type="RuleBase" id="RU363075"/>
    </source>
</evidence>
<dbReference type="AlphaFoldDB" id="A0A9Q5HR06"/>
<keyword evidence="11" id="KW-0732">Signal</keyword>
<evidence type="ECO:0000256" key="7">
    <source>
        <dbReference type="ARBA" id="ARBA00022989"/>
    </source>
</evidence>
<accession>A0A9Q5HR06</accession>
<evidence type="ECO:0000256" key="11">
    <source>
        <dbReference type="SAM" id="SignalP"/>
    </source>
</evidence>
<evidence type="ECO:0000256" key="3">
    <source>
        <dbReference type="ARBA" id="ARBA00022676"/>
    </source>
</evidence>
<comment type="caution">
    <text evidence="10">Lacks conserved residue(s) required for the propagation of feature annotation.</text>
</comment>
<dbReference type="Pfam" id="PF03901">
    <property type="entry name" value="Glyco_transf_22"/>
    <property type="match status" value="1"/>
</dbReference>
<keyword evidence="7 10" id="KW-1133">Transmembrane helix</keyword>
<feature type="transmembrane region" description="Helical" evidence="10">
    <location>
        <begin position="292"/>
        <end position="308"/>
    </location>
</feature>
<feature type="transmembrane region" description="Helical" evidence="10">
    <location>
        <begin position="166"/>
        <end position="190"/>
    </location>
</feature>
<dbReference type="EC" id="2.4.1.-" evidence="10"/>
<organism evidence="12 13">
    <name type="scientific">Sanghuangporus baumii</name>
    <name type="common">Phellinus baumii</name>
    <dbReference type="NCBI Taxonomy" id="108892"/>
    <lineage>
        <taxon>Eukaryota</taxon>
        <taxon>Fungi</taxon>
        <taxon>Dikarya</taxon>
        <taxon>Basidiomycota</taxon>
        <taxon>Agaricomycotina</taxon>
        <taxon>Agaricomycetes</taxon>
        <taxon>Hymenochaetales</taxon>
        <taxon>Hymenochaetaceae</taxon>
        <taxon>Sanghuangporus</taxon>
    </lineage>
</organism>
<dbReference type="OrthoDB" id="416834at2759"/>
<keyword evidence="3 10" id="KW-0328">Glycosyltransferase</keyword>
<feature type="transmembrane region" description="Helical" evidence="10">
    <location>
        <begin position="202"/>
        <end position="224"/>
    </location>
</feature>
<dbReference type="GO" id="GO:0005789">
    <property type="term" value="C:endoplasmic reticulum membrane"/>
    <property type="evidence" value="ECO:0007669"/>
    <property type="project" value="UniProtKB-SubCell"/>
</dbReference>
<evidence type="ECO:0000256" key="6">
    <source>
        <dbReference type="ARBA" id="ARBA00022824"/>
    </source>
</evidence>
<evidence type="ECO:0000256" key="4">
    <source>
        <dbReference type="ARBA" id="ARBA00022679"/>
    </source>
</evidence>
<keyword evidence="6 10" id="KW-0256">Endoplasmic reticulum</keyword>
<dbReference type="Proteomes" id="UP000757232">
    <property type="component" value="Unassembled WGS sequence"/>
</dbReference>
<evidence type="ECO:0000256" key="2">
    <source>
        <dbReference type="ARBA" id="ARBA00006065"/>
    </source>
</evidence>
<sequence>MNTTSVILIALASRILIALSTRTFFQPDEFFQSLEVAHRTVFGYGYLTWEWTSSPPIRSVFFPSLYIPIYWLLKVTRLDKGKLLIIAPKILQGVIASITDISTRELARQLLGDRYVDTTYFLSLASFFHILALSRTLSNSVETSFTTAALCFWPWHSLDNCRGLQLAFALAAASCLVRPTSAILWAFLAVELCWRSRSNKKYLEVLFFTGITTALITAGFLILIDSLYFGRVMFTPLNFIRTNLSSVSLFYGQAPWHYYLTQGLPILLNVCLPSFVFGSWSVFKRGLRHQRTLLALIVWTIFIYSLLGHKEWRFLHPILPLMIILSAKSLVDGSSTSKAAGNDTNQSKPPSLLAQSRAQISIMSYLRSLNPSVLHSVGFLMPCHSTPWQAYLHRPELEEGLLWALSCEPPLHGLNTSTYGDQTDIFYASPLTYLKQNFPSSVDASFPPSPYPSTSPATLPPENNKWDHRWPSHLVFFGALMEDEREGRQVELYLREMGYGEVWNARNGFEEDRRRRGGVKVWRWQEEKRA</sequence>
<keyword evidence="8 10" id="KW-0472">Membrane</keyword>
<dbReference type="EMBL" id="LNZH02000216">
    <property type="protein sequence ID" value="OCB84284.1"/>
    <property type="molecule type" value="Genomic_DNA"/>
</dbReference>
<dbReference type="PANTHER" id="PTHR22760">
    <property type="entry name" value="GLYCOSYLTRANSFERASE"/>
    <property type="match status" value="1"/>
</dbReference>
<feature type="transmembrane region" description="Helical" evidence="10">
    <location>
        <begin position="256"/>
        <end position="280"/>
    </location>
</feature>
<feature type="chain" id="PRO_5040128837" description="Mannosyltransferase" evidence="11">
    <location>
        <begin position="21"/>
        <end position="530"/>
    </location>
</feature>
<feature type="signal peptide" evidence="11">
    <location>
        <begin position="1"/>
        <end position="20"/>
    </location>
</feature>
<dbReference type="GO" id="GO:0000026">
    <property type="term" value="F:alpha-1,2-mannosyltransferase activity"/>
    <property type="evidence" value="ECO:0007669"/>
    <property type="project" value="TreeGrafter"/>
</dbReference>
<evidence type="ECO:0000313" key="13">
    <source>
        <dbReference type="Proteomes" id="UP000757232"/>
    </source>
</evidence>
<dbReference type="GO" id="GO:0006506">
    <property type="term" value="P:GPI anchor biosynthetic process"/>
    <property type="evidence" value="ECO:0007669"/>
    <property type="project" value="TreeGrafter"/>
</dbReference>
<comment type="similarity">
    <text evidence="2">Belongs to the glycosyltransferase 22 family. PIGB subfamily.</text>
</comment>
<evidence type="ECO:0000256" key="9">
    <source>
        <dbReference type="ARBA" id="ARBA00024708"/>
    </source>
</evidence>
<evidence type="ECO:0000256" key="1">
    <source>
        <dbReference type="ARBA" id="ARBA00004477"/>
    </source>
</evidence>
<dbReference type="PANTHER" id="PTHR22760:SF4">
    <property type="entry name" value="GPI MANNOSYLTRANSFERASE 3"/>
    <property type="match status" value="1"/>
</dbReference>
<reference evidence="12" key="1">
    <citation type="submission" date="2016-06" db="EMBL/GenBank/DDBJ databases">
        <title>Draft Genome sequence of the fungus Inonotus baumii.</title>
        <authorList>
            <person name="Zhu H."/>
            <person name="Lin W."/>
        </authorList>
    </citation>
    <scope>NUCLEOTIDE SEQUENCE</scope>
    <source>
        <strain evidence="12">821</strain>
    </source>
</reference>